<accession>A0A9W9Q182</accession>
<evidence type="ECO:0000313" key="3">
    <source>
        <dbReference type="Proteomes" id="UP001147746"/>
    </source>
</evidence>
<dbReference type="AlphaFoldDB" id="A0A9W9Q182"/>
<dbReference type="Pfam" id="PF00636">
    <property type="entry name" value="Ribonuclease_3"/>
    <property type="match status" value="1"/>
</dbReference>
<dbReference type="EMBL" id="JAPZBO010000003">
    <property type="protein sequence ID" value="KAJ5320849.1"/>
    <property type="molecule type" value="Genomic_DNA"/>
</dbReference>
<dbReference type="SUPFAM" id="SSF69065">
    <property type="entry name" value="RNase III domain-like"/>
    <property type="match status" value="1"/>
</dbReference>
<proteinExistence type="predicted"/>
<dbReference type="GO" id="GO:0004525">
    <property type="term" value="F:ribonuclease III activity"/>
    <property type="evidence" value="ECO:0007669"/>
    <property type="project" value="InterPro"/>
</dbReference>
<protein>
    <submittedName>
        <fullName evidence="2">Uncharacterized protein</fullName>
    </submittedName>
</protein>
<keyword evidence="3" id="KW-1185">Reference proteome</keyword>
<dbReference type="InterPro" id="IPR036389">
    <property type="entry name" value="RNase_III_sf"/>
</dbReference>
<dbReference type="GO" id="GO:0006396">
    <property type="term" value="P:RNA processing"/>
    <property type="evidence" value="ECO:0007669"/>
    <property type="project" value="InterPro"/>
</dbReference>
<organism evidence="2 3">
    <name type="scientific">Penicillium atrosanguineum</name>
    <dbReference type="NCBI Taxonomy" id="1132637"/>
    <lineage>
        <taxon>Eukaryota</taxon>
        <taxon>Fungi</taxon>
        <taxon>Dikarya</taxon>
        <taxon>Ascomycota</taxon>
        <taxon>Pezizomycotina</taxon>
        <taxon>Eurotiomycetes</taxon>
        <taxon>Eurotiomycetidae</taxon>
        <taxon>Eurotiales</taxon>
        <taxon>Aspergillaceae</taxon>
        <taxon>Penicillium</taxon>
    </lineage>
</organism>
<name>A0A9W9Q182_9EURO</name>
<dbReference type="InterPro" id="IPR000999">
    <property type="entry name" value="RNase_III_dom"/>
</dbReference>
<evidence type="ECO:0000256" key="1">
    <source>
        <dbReference type="ARBA" id="ARBA00022801"/>
    </source>
</evidence>
<reference evidence="2" key="1">
    <citation type="submission" date="2022-12" db="EMBL/GenBank/DDBJ databases">
        <authorList>
            <person name="Petersen C."/>
        </authorList>
    </citation>
    <scope>NUCLEOTIDE SEQUENCE</scope>
    <source>
        <strain evidence="2">IBT 21472</strain>
    </source>
</reference>
<dbReference type="CDD" id="cd00593">
    <property type="entry name" value="RIBOc"/>
    <property type="match status" value="1"/>
</dbReference>
<dbReference type="PANTHER" id="PTHR14950">
    <property type="entry name" value="DICER-RELATED"/>
    <property type="match status" value="1"/>
</dbReference>
<gene>
    <name evidence="2" type="ORF">N7476_003851</name>
</gene>
<keyword evidence="1" id="KW-0378">Hydrolase</keyword>
<dbReference type="SMART" id="SM00535">
    <property type="entry name" value="RIBOc"/>
    <property type="match status" value="1"/>
</dbReference>
<comment type="caution">
    <text evidence="2">The sequence shown here is derived from an EMBL/GenBank/DDBJ whole genome shotgun (WGS) entry which is preliminary data.</text>
</comment>
<reference evidence="2" key="2">
    <citation type="journal article" date="2023" name="IMA Fungus">
        <title>Comparative genomic study of the Penicillium genus elucidates a diverse pangenome and 15 lateral gene transfer events.</title>
        <authorList>
            <person name="Petersen C."/>
            <person name="Sorensen T."/>
            <person name="Nielsen M.R."/>
            <person name="Sondergaard T.E."/>
            <person name="Sorensen J.L."/>
            <person name="Fitzpatrick D.A."/>
            <person name="Frisvad J.C."/>
            <person name="Nielsen K.L."/>
        </authorList>
    </citation>
    <scope>NUCLEOTIDE SEQUENCE</scope>
    <source>
        <strain evidence="2">IBT 21472</strain>
    </source>
</reference>
<dbReference type="Gene3D" id="1.10.1520.10">
    <property type="entry name" value="Ribonuclease III domain"/>
    <property type="match status" value="1"/>
</dbReference>
<sequence length="144" mass="16202">MAPDLECLIGYQFKDRSLMEEALEEAGPEAAGNERLALLGDTILSLMLLRRWYGEGNTTEQGTNLLQVYACNRNLTSRARSLDLQKFIHQRLDQERSVPDEALATTVEAILGAVWLDSEESPQKVNNVMKKISLYPAKLCDFAR</sequence>
<dbReference type="PROSITE" id="PS50142">
    <property type="entry name" value="RNASE_3_2"/>
    <property type="match status" value="1"/>
</dbReference>
<dbReference type="Proteomes" id="UP001147746">
    <property type="component" value="Unassembled WGS sequence"/>
</dbReference>
<evidence type="ECO:0000313" key="2">
    <source>
        <dbReference type="EMBL" id="KAJ5320849.1"/>
    </source>
</evidence>